<name>A0A1Y2DFV0_9PEZI</name>
<dbReference type="Proteomes" id="UP000193689">
    <property type="component" value="Unassembled WGS sequence"/>
</dbReference>
<accession>A0A1Y2DFV0</accession>
<comment type="caution">
    <text evidence="2">The sequence shown here is derived from an EMBL/GenBank/DDBJ whole genome shotgun (WGS) entry which is preliminary data.</text>
</comment>
<dbReference type="EMBL" id="MCFJ01000017">
    <property type="protein sequence ID" value="ORY58162.1"/>
    <property type="molecule type" value="Genomic_DNA"/>
</dbReference>
<evidence type="ECO:0000259" key="1">
    <source>
        <dbReference type="Pfam" id="PF08450"/>
    </source>
</evidence>
<dbReference type="InParanoid" id="A0A1Y2DFV0"/>
<dbReference type="RefSeq" id="XP_040711197.1">
    <property type="nucleotide sequence ID" value="XM_040865630.1"/>
</dbReference>
<dbReference type="InterPro" id="IPR013658">
    <property type="entry name" value="SGL"/>
</dbReference>
<dbReference type="Pfam" id="PF08450">
    <property type="entry name" value="SGL"/>
    <property type="match status" value="1"/>
</dbReference>
<dbReference type="OrthoDB" id="423498at2759"/>
<dbReference type="PANTHER" id="PTHR47064">
    <property type="entry name" value="PUTATIVE (AFU_ORTHOLOGUE AFUA_1G08990)-RELATED"/>
    <property type="match status" value="1"/>
</dbReference>
<dbReference type="InterPro" id="IPR011042">
    <property type="entry name" value="6-blade_b-propeller_TolB-like"/>
</dbReference>
<dbReference type="STRING" id="1141098.A0A1Y2DFV0"/>
<organism evidence="2 3">
    <name type="scientific">Pseudomassariella vexata</name>
    <dbReference type="NCBI Taxonomy" id="1141098"/>
    <lineage>
        <taxon>Eukaryota</taxon>
        <taxon>Fungi</taxon>
        <taxon>Dikarya</taxon>
        <taxon>Ascomycota</taxon>
        <taxon>Pezizomycotina</taxon>
        <taxon>Sordariomycetes</taxon>
        <taxon>Xylariomycetidae</taxon>
        <taxon>Amphisphaeriales</taxon>
        <taxon>Pseudomassariaceae</taxon>
        <taxon>Pseudomassariella</taxon>
    </lineage>
</organism>
<feature type="domain" description="SMP-30/Gluconolactonase/LRE-like region" evidence="1">
    <location>
        <begin position="161"/>
        <end position="362"/>
    </location>
</feature>
<sequence>MAAVTQTEIQVENTRIEVVDLRPGSSSKPSPARSDILTIKQYHPDLTPIVGPSPTHSLLLSSASSSRNPFFHNACVYLPQDEELYLTSNLLQSTSSSKLPIILISKVAFQRSPTAPNSADTSSSPLQISAAEWMKLRPPGVMSMPAGATAYKDGILYCSQGALGILASGGLFYMKSGKPPVPLVTAYGDRPFNSPQHVVVDRTGAIWFTDSSSGFEAEIRPPPRLPNQVYRFDSSTGSLRVVANGLEMPSGICFSPDEETMYITDLGAAKKDGTLNLPRETVVHAYDVLTRAGEPFLAHKRVFAFVMKGVPRAVRCDGLGNVYVACGDGVEIWSPGGRLLGVVEVSGGCSNLGFGKEREMFVCADESLWRVQLQVAGDHVMAVE</sequence>
<proteinExistence type="predicted"/>
<evidence type="ECO:0000313" key="2">
    <source>
        <dbReference type="EMBL" id="ORY58162.1"/>
    </source>
</evidence>
<protein>
    <recommendedName>
        <fullName evidence="1">SMP-30/Gluconolactonase/LRE-like region domain-containing protein</fullName>
    </recommendedName>
</protein>
<gene>
    <name evidence="2" type="ORF">BCR38DRAFT_77523</name>
</gene>
<dbReference type="PANTHER" id="PTHR47064:SF2">
    <property type="entry name" value="SMP-30_GLUCONOLACTONASE_LRE-LIKE REGION DOMAIN-CONTAINING PROTEIN-RELATED"/>
    <property type="match status" value="1"/>
</dbReference>
<dbReference type="Gene3D" id="2.120.10.30">
    <property type="entry name" value="TolB, C-terminal domain"/>
    <property type="match status" value="1"/>
</dbReference>
<dbReference type="InterPro" id="IPR052988">
    <property type="entry name" value="Oryzine_lactonohydrolase"/>
</dbReference>
<evidence type="ECO:0000313" key="3">
    <source>
        <dbReference type="Proteomes" id="UP000193689"/>
    </source>
</evidence>
<dbReference type="GeneID" id="63781842"/>
<dbReference type="AlphaFoldDB" id="A0A1Y2DFV0"/>
<keyword evidence="3" id="KW-1185">Reference proteome</keyword>
<reference evidence="2 3" key="1">
    <citation type="submission" date="2016-07" db="EMBL/GenBank/DDBJ databases">
        <title>Pervasive Adenine N6-methylation of Active Genes in Fungi.</title>
        <authorList>
            <consortium name="DOE Joint Genome Institute"/>
            <person name="Mondo S.J."/>
            <person name="Dannebaum R.O."/>
            <person name="Kuo R.C."/>
            <person name="Labutti K."/>
            <person name="Haridas S."/>
            <person name="Kuo A."/>
            <person name="Salamov A."/>
            <person name="Ahrendt S.R."/>
            <person name="Lipzen A."/>
            <person name="Sullivan W."/>
            <person name="Andreopoulos W.B."/>
            <person name="Clum A."/>
            <person name="Lindquist E."/>
            <person name="Daum C."/>
            <person name="Ramamoorthy G.K."/>
            <person name="Gryganskyi A."/>
            <person name="Culley D."/>
            <person name="Magnuson J.K."/>
            <person name="James T.Y."/>
            <person name="O'Malley M.A."/>
            <person name="Stajich J.E."/>
            <person name="Spatafora J.W."/>
            <person name="Visel A."/>
            <person name="Grigoriev I.V."/>
        </authorList>
    </citation>
    <scope>NUCLEOTIDE SEQUENCE [LARGE SCALE GENOMIC DNA]</scope>
    <source>
        <strain evidence="2 3">CBS 129021</strain>
    </source>
</reference>
<dbReference type="SUPFAM" id="SSF63829">
    <property type="entry name" value="Calcium-dependent phosphotriesterase"/>
    <property type="match status" value="1"/>
</dbReference>